<evidence type="ECO:0000313" key="2">
    <source>
        <dbReference type="Proteomes" id="UP001160301"/>
    </source>
</evidence>
<comment type="caution">
    <text evidence="1">The sequence shown here is derived from an EMBL/GenBank/DDBJ whole genome shotgun (WGS) entry which is preliminary data.</text>
</comment>
<dbReference type="Proteomes" id="UP001160301">
    <property type="component" value="Unassembled WGS sequence"/>
</dbReference>
<accession>A0ABT6P2J3</accession>
<gene>
    <name evidence="1" type="ORF">QHF89_35310</name>
</gene>
<dbReference type="EMBL" id="JARZHI010000048">
    <property type="protein sequence ID" value="MDI1434824.1"/>
    <property type="molecule type" value="Genomic_DNA"/>
</dbReference>
<evidence type="ECO:0000313" key="1">
    <source>
        <dbReference type="EMBL" id="MDI1434824.1"/>
    </source>
</evidence>
<reference evidence="1 2" key="1">
    <citation type="submission" date="2023-04" db="EMBL/GenBank/DDBJ databases">
        <title>The genome sequence of Polyangium sorediatum DSM14670.</title>
        <authorList>
            <person name="Zhang X."/>
        </authorList>
    </citation>
    <scope>NUCLEOTIDE SEQUENCE [LARGE SCALE GENOMIC DNA]</scope>
    <source>
        <strain evidence="1 2">DSM 14670</strain>
    </source>
</reference>
<keyword evidence="2" id="KW-1185">Reference proteome</keyword>
<sequence length="149" mass="16142">MVSIVLFDVRSGDKAMPRKPSKRRVPAAPESSEPEKLATEFALASDGKLYFQFEDGLPPGRPLFVGYALHAEEAVRFSAADLLAWAMLHKLALGSDGCIYVEEGAIDAEGRDVFRGFAATAEEAACAAEVLHRAAFNITVEVFARRRAA</sequence>
<name>A0ABT6P2J3_9BACT</name>
<dbReference type="RefSeq" id="WP_136966734.1">
    <property type="nucleotide sequence ID" value="NZ_JARZHI010000048.1"/>
</dbReference>
<proteinExistence type="predicted"/>
<organism evidence="1 2">
    <name type="scientific">Polyangium sorediatum</name>
    <dbReference type="NCBI Taxonomy" id="889274"/>
    <lineage>
        <taxon>Bacteria</taxon>
        <taxon>Pseudomonadati</taxon>
        <taxon>Myxococcota</taxon>
        <taxon>Polyangia</taxon>
        <taxon>Polyangiales</taxon>
        <taxon>Polyangiaceae</taxon>
        <taxon>Polyangium</taxon>
    </lineage>
</organism>
<protein>
    <submittedName>
        <fullName evidence="1">Uncharacterized protein</fullName>
    </submittedName>
</protein>